<dbReference type="Pfam" id="PF21282">
    <property type="entry name" value="APC1_3rd"/>
    <property type="match status" value="1"/>
</dbReference>
<evidence type="ECO:0000256" key="3">
    <source>
        <dbReference type="ARBA" id="ARBA00022737"/>
    </source>
</evidence>
<dbReference type="PANTHER" id="PTHR12827">
    <property type="entry name" value="MEIOTIC CHECKPOINT REGULATOR TSG24 FAMILY MEMBER"/>
    <property type="match status" value="1"/>
</dbReference>
<feature type="region of interest" description="Disordered" evidence="6">
    <location>
        <begin position="444"/>
        <end position="466"/>
    </location>
</feature>
<dbReference type="GO" id="GO:0060090">
    <property type="term" value="F:molecular adaptor activity"/>
    <property type="evidence" value="ECO:0007669"/>
    <property type="project" value="TreeGrafter"/>
</dbReference>
<evidence type="ECO:0000256" key="6">
    <source>
        <dbReference type="SAM" id="MobiDB-lite"/>
    </source>
</evidence>
<evidence type="ECO:0000256" key="2">
    <source>
        <dbReference type="ARBA" id="ARBA00022618"/>
    </source>
</evidence>
<dbReference type="OrthoDB" id="26401at2759"/>
<gene>
    <name evidence="10" type="primary">APC1</name>
    <name evidence="10" type="ORF">EHS24_002988</name>
</gene>
<keyword evidence="5" id="KW-0131">Cell cycle</keyword>
<dbReference type="EMBL" id="RSCE01000014">
    <property type="protein sequence ID" value="RSH77915.1"/>
    <property type="molecule type" value="Genomic_DNA"/>
</dbReference>
<dbReference type="InterPro" id="IPR011989">
    <property type="entry name" value="ARM-like"/>
</dbReference>
<dbReference type="Gene3D" id="1.25.10.10">
    <property type="entry name" value="Leucine-rich Repeat Variant"/>
    <property type="match status" value="2"/>
</dbReference>
<feature type="region of interest" description="Disordered" evidence="6">
    <location>
        <begin position="49"/>
        <end position="70"/>
    </location>
</feature>
<feature type="compositionally biased region" description="Low complexity" evidence="6">
    <location>
        <begin position="133"/>
        <end position="151"/>
    </location>
</feature>
<name>A0A427XGA0_9TREE</name>
<keyword evidence="3" id="KW-0677">Repeat</keyword>
<comment type="similarity">
    <text evidence="1">Belongs to the APC1 family.</text>
</comment>
<dbReference type="InterPro" id="IPR041221">
    <property type="entry name" value="APC1_C"/>
</dbReference>
<comment type="caution">
    <text evidence="10">The sequence shown here is derived from an EMBL/GenBank/DDBJ whole genome shotgun (WGS) entry which is preliminary data.</text>
</comment>
<sequence>MLQATVLGSGLSPGHVLHARASTRARDDPFPTLHSAPVHLLAQPRYLLPSSAAGPSSSNTSSSSSSRVPLSTSKLHSSALDGDEALTWCASEVTWSRGAEVVRRFTYEHERTGVDCAAFAWFDDVELTGKTGGRPSSPVSPAGSSSSGSTPALNGPPQLPSASSSDPTFGPFHTSQNASWSPQPCPRERQHGMSRAIVVFLRGSARIYFATGEEFVVHLPFVVDGCWALPTGGLLIQRALEAREKLSSRRNRQSSMFDRTAMSVLDDLDEEPDMPLPRLYTITDRYGDLNAVVQAPVRHLGDVPRLAPNAPTSSIPPSQTVLYVAPDPYPFVVVYDRQDGQIIFYRRNIVPLESEDTPAPPPPVTSLRPDELLRQADVSLAASTRRSGRASLNRTTAAERRISIVGPDPLDRTRRRTSRLSAANDEEFGLPAFVLPNTTVEGARLSRGSGGPEGGAKGRRVSGTSMREDPFEFGKTALAVVAEDLRETTMMMGLDREEVRRSEIVLERIWTWRPPGPIDPSSAHIFLSENRSPEFILLNLVLNVDGYSTTLYTFHVAKSNWRYVFHELREVPCLAAQPIIATRSDVLDTLVLTVEGARLLSASGHETPIDIPRVPTIDGRDEVARQLASSLSMVLDGDGATLSRRSVVDLVDPSGSRVTVVYNDGERVRVSFDFTLQPGLPRRALEALSYALSPEEYAELSETYLQELQARPAPERLDLGCQWETFAEVLCTKCGLAPATPTDSRSKMLSAWTTQSDPILRLLAQRVQASSSRAPEPSSVITPATCTPSALLALHFVAQDCRLSCTSEPELSLIAPVIARLAAAVGRMDWVDYWRRLMPSALAGVVLTQPAVTVDTSVLDAYNEPADVLLYLGRRLVWPTKPFPCPQTAFGQPSPLGSPSPCSQTELLSAIYARMTPPTDKRSPSSTEKRALAVVSFIVDSGLDASWLADLPPSVGVPILEMIRVCQLKPPKDGSEAIFTFIGREDLAAMYTERVTVDLPMGAEDGPDDPPTVAQLMNADASNKHSHFAALPHVRFGLDKRLDEVDRIMQTTRQRTITVDAPKGSSEGDVQNYHQSVVNTIAHRTLAVTVGQGMFMYGSRTAPITDAWQIPLIELAVKVIPGNNVLKAQLPDGAEWPCFHNGVSAALSISPECTGITASWISFNRPNPLSAEHGGFLLGLGLMGHLRLINSTQAFSYLEPRHDITSVGLLLGIGSSFAGSRDQMVTKLLSLHTHALLPMGAMELSQSAIVQSAALVALGLVYVGSKNLRMAEMALGEISRSDMHGVEGFYDHREAYSFSSAMAFGLIMLGRGGQETSEVERKMLAQLNLLIHGDAPDVLGMPGKRRTSNIDPTITSPGATLALGLMYLKSGRKDIADMLEIPQTELELESVRPDQLLVRTFARALIMWNDVKGTTEWVDAQLPPFIRELHNDHKRNGMELNTELAYLNIIAGACLGLGIRYASAANEAVHHVIIKFFSVVGKAVGGQSMTYEAKIRRNAARQALNVVTIAAAVQMSGTGELNVTRRLRVSHGQEGASVNYGSHMAMHMALGLLFLGRGYFTLGNSNLAIAAMSIAFFPRFLSSPGDNRAYPQAFRHLWALAVEPRCLIARDVDTRKSIFLPIKVKVRGKPGDNSLISPTLVAPFESVECITVDSPRYWPVVYNLNNPRDRNSLVRTRTIWVKRKTGFLDYSADPRGYRSMFVRAGTMSGFDMHYDLISPAAPLALPPAEGIDLISSHTDDPVFVALAERFSGDTWFESFVRCVLFECLSLDKPNMLSMYLGLGLGLQARDDLSLERVAQAAFLNKFYRPGVYDKLYVSSTTSSDKRHPIVRQTFIQAITRRLAALGTGAGSGSGSGFLGMGSTDAPPSRAEYFAGLPLALHPTEAAALAAYLARNNVPPLRLLEALRDRVSLVADDPVQMGLLEVKARAAAERYWSAVMDQYDEVEEGPTESGLWKLDSLHEALEVWTSGGVA</sequence>
<dbReference type="STRING" id="105984.A0A427XGA0"/>
<dbReference type="Proteomes" id="UP000279236">
    <property type="component" value="Unassembled WGS sequence"/>
</dbReference>
<keyword evidence="2" id="KW-0132">Cell division</keyword>
<organism evidence="10 11">
    <name type="scientific">Apiotrichum porosum</name>
    <dbReference type="NCBI Taxonomy" id="105984"/>
    <lineage>
        <taxon>Eukaryota</taxon>
        <taxon>Fungi</taxon>
        <taxon>Dikarya</taxon>
        <taxon>Basidiomycota</taxon>
        <taxon>Agaricomycotina</taxon>
        <taxon>Tremellomycetes</taxon>
        <taxon>Trichosporonales</taxon>
        <taxon>Trichosporonaceae</taxon>
        <taxon>Apiotrichum</taxon>
    </lineage>
</organism>
<dbReference type="InterPro" id="IPR048971">
    <property type="entry name" value="Apc1_3rd"/>
</dbReference>
<evidence type="ECO:0000256" key="5">
    <source>
        <dbReference type="ARBA" id="ARBA00023306"/>
    </source>
</evidence>
<feature type="domain" description="Anaphase-promoting complex subunit 1 C-terminal" evidence="8">
    <location>
        <begin position="1732"/>
        <end position="1898"/>
    </location>
</feature>
<keyword evidence="4" id="KW-0498">Mitosis</keyword>
<evidence type="ECO:0000259" key="9">
    <source>
        <dbReference type="Pfam" id="PF21282"/>
    </source>
</evidence>
<dbReference type="GO" id="GO:0005680">
    <property type="term" value="C:anaphase-promoting complex"/>
    <property type="evidence" value="ECO:0007669"/>
    <property type="project" value="InterPro"/>
</dbReference>
<keyword evidence="11" id="KW-1185">Reference proteome</keyword>
<reference evidence="10 11" key="1">
    <citation type="submission" date="2018-11" db="EMBL/GenBank/DDBJ databases">
        <title>Genome sequence of Apiotrichum porosum DSM 27194.</title>
        <authorList>
            <person name="Aliyu H."/>
            <person name="Gorte O."/>
            <person name="Ochsenreither K."/>
        </authorList>
    </citation>
    <scope>NUCLEOTIDE SEQUENCE [LARGE SCALE GENOMIC DNA]</scope>
    <source>
        <strain evidence="10 11">DSM 27194</strain>
    </source>
</reference>
<feature type="region of interest" description="Disordered" evidence="6">
    <location>
        <begin position="131"/>
        <end position="188"/>
    </location>
</feature>
<evidence type="ECO:0000259" key="8">
    <source>
        <dbReference type="Pfam" id="PF18122"/>
    </source>
</evidence>
<dbReference type="PANTHER" id="PTHR12827:SF3">
    <property type="entry name" value="ANAPHASE-PROMOTING COMPLEX SUBUNIT 1"/>
    <property type="match status" value="1"/>
</dbReference>
<dbReference type="InterPro" id="IPR049255">
    <property type="entry name" value="Apc1_N"/>
</dbReference>
<evidence type="ECO:0000259" key="7">
    <source>
        <dbReference type="Pfam" id="PF12859"/>
    </source>
</evidence>
<feature type="domain" description="Anaphase-promoting complex subunit 1 N-terminal" evidence="7">
    <location>
        <begin position="77"/>
        <end position="364"/>
    </location>
</feature>
<evidence type="ECO:0000256" key="1">
    <source>
        <dbReference type="ARBA" id="ARBA00010547"/>
    </source>
</evidence>
<dbReference type="GeneID" id="39587531"/>
<dbReference type="Pfam" id="PF12859">
    <property type="entry name" value="ANAPC1"/>
    <property type="match status" value="1"/>
</dbReference>
<evidence type="ECO:0000313" key="11">
    <source>
        <dbReference type="Proteomes" id="UP000279236"/>
    </source>
</evidence>
<protein>
    <submittedName>
        <fullName evidence="10">Anaphase-promoting complex subunit 1</fullName>
    </submittedName>
</protein>
<dbReference type="GO" id="GO:0007091">
    <property type="term" value="P:metaphase/anaphase transition of mitotic cell cycle"/>
    <property type="evidence" value="ECO:0007669"/>
    <property type="project" value="TreeGrafter"/>
</dbReference>
<feature type="domain" description="Anaphase-promoting complex subunit 1 beta-sandwich" evidence="9">
    <location>
        <begin position="1605"/>
        <end position="1683"/>
    </location>
</feature>
<feature type="compositionally biased region" description="Polar residues" evidence="6">
    <location>
        <begin position="160"/>
        <end position="182"/>
    </location>
</feature>
<evidence type="ECO:0000313" key="10">
    <source>
        <dbReference type="EMBL" id="RSH77915.1"/>
    </source>
</evidence>
<dbReference type="InterPro" id="IPR024990">
    <property type="entry name" value="Apc1"/>
</dbReference>
<dbReference type="GO" id="GO:0031145">
    <property type="term" value="P:anaphase-promoting complex-dependent catabolic process"/>
    <property type="evidence" value="ECO:0007669"/>
    <property type="project" value="TreeGrafter"/>
</dbReference>
<accession>A0A427XGA0</accession>
<proteinExistence type="inferred from homology"/>
<dbReference type="Pfam" id="PF18122">
    <property type="entry name" value="APC1_C"/>
    <property type="match status" value="1"/>
</dbReference>
<dbReference type="RefSeq" id="XP_028473062.1">
    <property type="nucleotide sequence ID" value="XM_028618695.1"/>
</dbReference>
<dbReference type="GO" id="GO:0070979">
    <property type="term" value="P:protein K11-linked ubiquitination"/>
    <property type="evidence" value="ECO:0007669"/>
    <property type="project" value="TreeGrafter"/>
</dbReference>
<evidence type="ECO:0000256" key="4">
    <source>
        <dbReference type="ARBA" id="ARBA00022776"/>
    </source>
</evidence>
<dbReference type="GO" id="GO:0051301">
    <property type="term" value="P:cell division"/>
    <property type="evidence" value="ECO:0007669"/>
    <property type="project" value="UniProtKB-KW"/>
</dbReference>